<accession>A0A9P3C459</accession>
<dbReference type="OrthoDB" id="5332336at2759"/>
<dbReference type="InterPro" id="IPR001570">
    <property type="entry name" value="Peptidase_M4_C_domain"/>
</dbReference>
<protein>
    <recommendedName>
        <fullName evidence="5">Peptidase M4 C-terminal domain-containing protein</fullName>
    </recommendedName>
</protein>
<dbReference type="GO" id="GO:0006508">
    <property type="term" value="P:proteolysis"/>
    <property type="evidence" value="ECO:0007669"/>
    <property type="project" value="UniProtKB-KW"/>
</dbReference>
<evidence type="ECO:0000256" key="4">
    <source>
        <dbReference type="ARBA" id="ARBA00023049"/>
    </source>
</evidence>
<keyword evidence="2" id="KW-0378">Hydrolase</keyword>
<dbReference type="Proteomes" id="UP000710440">
    <property type="component" value="Unassembled WGS sequence"/>
</dbReference>
<evidence type="ECO:0000259" key="5">
    <source>
        <dbReference type="Pfam" id="PF02868"/>
    </source>
</evidence>
<keyword evidence="3" id="KW-0862">Zinc</keyword>
<evidence type="ECO:0000256" key="3">
    <source>
        <dbReference type="ARBA" id="ARBA00022833"/>
    </source>
</evidence>
<evidence type="ECO:0000256" key="1">
    <source>
        <dbReference type="ARBA" id="ARBA00022670"/>
    </source>
</evidence>
<dbReference type="PANTHER" id="PTHR43579:SF1">
    <property type="entry name" value="NEUTRAL METALLOPROTEINASE"/>
    <property type="match status" value="1"/>
</dbReference>
<dbReference type="EMBL" id="BOPL01000014">
    <property type="protein sequence ID" value="GIK07500.1"/>
    <property type="molecule type" value="Genomic_DNA"/>
</dbReference>
<comment type="caution">
    <text evidence="6">The sequence shown here is derived from an EMBL/GenBank/DDBJ whole genome shotgun (WGS) entry which is preliminary data.</text>
</comment>
<dbReference type="PANTHER" id="PTHR43579">
    <property type="match status" value="1"/>
</dbReference>
<dbReference type="GO" id="GO:0004222">
    <property type="term" value="F:metalloendopeptidase activity"/>
    <property type="evidence" value="ECO:0007669"/>
    <property type="project" value="InterPro"/>
</dbReference>
<keyword evidence="1" id="KW-0645">Protease</keyword>
<feature type="domain" description="Peptidase M4 C-terminal" evidence="5">
    <location>
        <begin position="2"/>
        <end position="78"/>
    </location>
</feature>
<dbReference type="Pfam" id="PF02868">
    <property type="entry name" value="Peptidase_M4_C"/>
    <property type="match status" value="1"/>
</dbReference>
<evidence type="ECO:0000313" key="6">
    <source>
        <dbReference type="EMBL" id="GIK07500.1"/>
    </source>
</evidence>
<organism evidence="6 7">
    <name type="scientific">Aspergillus viridinutans</name>
    <dbReference type="NCBI Taxonomy" id="75553"/>
    <lineage>
        <taxon>Eukaryota</taxon>
        <taxon>Fungi</taxon>
        <taxon>Dikarya</taxon>
        <taxon>Ascomycota</taxon>
        <taxon>Pezizomycotina</taxon>
        <taxon>Eurotiomycetes</taxon>
        <taxon>Eurotiomycetidae</taxon>
        <taxon>Eurotiales</taxon>
        <taxon>Aspergillaceae</taxon>
        <taxon>Aspergillus</taxon>
        <taxon>Aspergillus subgen. Fumigati</taxon>
    </lineage>
</organism>
<name>A0A9P3C459_ASPVI</name>
<dbReference type="GeneID" id="66931148"/>
<dbReference type="AlphaFoldDB" id="A0A9P3C459"/>
<gene>
    <name evidence="6" type="ORF">Aspvir_003166</name>
</gene>
<dbReference type="Gene3D" id="1.10.390.10">
    <property type="entry name" value="Neutral Protease Domain 2"/>
    <property type="match status" value="1"/>
</dbReference>
<dbReference type="SUPFAM" id="SSF55486">
    <property type="entry name" value="Metalloproteases ('zincins'), catalytic domain"/>
    <property type="match status" value="1"/>
</dbReference>
<dbReference type="InterPro" id="IPR052759">
    <property type="entry name" value="Metalloprotease_M4"/>
</dbReference>
<reference evidence="6 7" key="1">
    <citation type="submission" date="2021-02" db="EMBL/GenBank/DDBJ databases">
        <title>Pan-genome distribution and transcriptional activeness of fungal secondary metabolism genes in Aspergillus section Fumigati.</title>
        <authorList>
            <person name="Takahashi H."/>
            <person name="Umemura M."/>
            <person name="Ninomiya A."/>
            <person name="Kusuya Y."/>
            <person name="Urayama S."/>
            <person name="Shimizu M."/>
            <person name="Watanabe A."/>
            <person name="Kamei K."/>
            <person name="Yaguchi T."/>
            <person name="Hagiwara D."/>
        </authorList>
    </citation>
    <scope>NUCLEOTIDE SEQUENCE [LARGE SCALE GENOMIC DNA]</scope>
    <source>
        <strain evidence="6 7">IFM 47045</strain>
    </source>
</reference>
<dbReference type="InterPro" id="IPR027268">
    <property type="entry name" value="Peptidase_M4/M1_CTD_sf"/>
</dbReference>
<dbReference type="RefSeq" id="XP_043130686.1">
    <property type="nucleotide sequence ID" value="XM_043274751.1"/>
</dbReference>
<sequence>MNDCGGVYINSGILNHAFYQACKMIGGFAWETAGPVWYKALVSSKLSEDATFKEFTDLTIQNAGKYEKEIKEAWSLVGYLFIENGDEL</sequence>
<evidence type="ECO:0000313" key="7">
    <source>
        <dbReference type="Proteomes" id="UP000710440"/>
    </source>
</evidence>
<evidence type="ECO:0000256" key="2">
    <source>
        <dbReference type="ARBA" id="ARBA00022801"/>
    </source>
</evidence>
<keyword evidence="4" id="KW-0482">Metalloprotease</keyword>
<proteinExistence type="predicted"/>
<keyword evidence="7" id="KW-1185">Reference proteome</keyword>